<evidence type="ECO:0000256" key="1">
    <source>
        <dbReference type="ARBA" id="ARBA00022574"/>
    </source>
</evidence>
<proteinExistence type="predicted"/>
<feature type="compositionally biased region" description="Basic and acidic residues" evidence="3">
    <location>
        <begin position="757"/>
        <end position="766"/>
    </location>
</feature>
<dbReference type="Gene3D" id="2.130.10.10">
    <property type="entry name" value="YVTN repeat-like/Quinoprotein amine dehydrogenase"/>
    <property type="match status" value="2"/>
</dbReference>
<comment type="caution">
    <text evidence="4">The sequence shown here is derived from an EMBL/GenBank/DDBJ whole genome shotgun (WGS) entry which is preliminary data.</text>
</comment>
<dbReference type="GO" id="GO:0008017">
    <property type="term" value="F:microtubule binding"/>
    <property type="evidence" value="ECO:0007669"/>
    <property type="project" value="TreeGrafter"/>
</dbReference>
<accession>A0A813KNE1</accession>
<keyword evidence="1" id="KW-0853">WD repeat</keyword>
<dbReference type="Proteomes" id="UP000626109">
    <property type="component" value="Unassembled WGS sequence"/>
</dbReference>
<dbReference type="PANTHER" id="PTHR13720:SF33">
    <property type="entry name" value="HELP DOMAIN-CONTAINING PROTEIN"/>
    <property type="match status" value="1"/>
</dbReference>
<dbReference type="SMART" id="SM00320">
    <property type="entry name" value="WD40"/>
    <property type="match status" value="8"/>
</dbReference>
<dbReference type="SUPFAM" id="SSF50978">
    <property type="entry name" value="WD40 repeat-like"/>
    <property type="match status" value="1"/>
</dbReference>
<feature type="region of interest" description="Disordered" evidence="3">
    <location>
        <begin position="940"/>
        <end position="992"/>
    </location>
</feature>
<dbReference type="InterPro" id="IPR015943">
    <property type="entry name" value="WD40/YVTN_repeat-like_dom_sf"/>
</dbReference>
<dbReference type="InterPro" id="IPR036322">
    <property type="entry name" value="WD40_repeat_dom_sf"/>
</dbReference>
<sequence>MAEPPPQAARSLGAFGPVRFPVFPPSFAVEPLQSEAEEAEVQLARECPELTRVHGFHAAARPPVVFLSERRCAFAAGKLVVELELERGQQRSVHGHSDAVTCLAHSEEQALGASGQVRRAGCKYAEVLLWDSETFQVCATFAFHTADVEALGFVQGGEVLVTIGADRDRTMALWPSAREGFFRVGRREGAPLAVCSAFKGGGVCGLLAAPGGSDLPVQFATFGVQHVKFWQAGRVTPTIEGRRGAFSSGGVPKVVVCVAWAARDRLVAGGSNGEVYFFEGSQAIRRLQLQRFSVSFLLPLRDSLAVVYSHGVCSVLTGGQAVDVNLADLAGAPDAKMQSPFVGGAAWRQSSLLLASRTHLLKLDLSDGLKRLQRCEVLMSQPSAALTAVCTHPVEPRIYTGALDAGVRCYRSDSLQPIESKSFKASGGVTCLAVSGATAGADGSAWLAVGCDDATLSIMSESTFHYVLRRTLSARKSKLTCARFSPTDASGTHPLWLAVGTDDGCIHMFKFKDATCKSAIHTGSETVTKVATLRGHEASIFDVCFADTLPCNFLISVDASGKALAFDVPMARRLPTMALVRDVPFSPWTSPIGWQVQGCWSALRGPEQAALPPRHFVEIPGRRAIAVSDAAEPGIELFTFPCPEGPRLRPPRLEGPGAPVSSLIYSGFTDSLLACSDTVLFVWSWKGTRSRGSTREMPPVAAASSPLRAVQRIDSVPAMCATPEDQKRVKAAAVLTPPRPRPRNASAVTAVQRGRANSKENSKENAKVLPTSGLKKAQRTKDLQTPPPKAPAARQAWAQDEDGKERPGQQPASPSKPKTATSLLEVAPLPSSSPMKAAADMIALMPATGTLHWAIEPQVTAGLPSSGSVGRRPKSSPQEVAPKIGAPPGASEFAARGGGGAVEAQRIREDTEAKARSFHERQQFDSVGLILSGQARPNVTGVAPSEGYEADSNTGRRRQALDTRSRLIFPEGSSPRFRETRCAGPSPSRARW</sequence>
<gene>
    <name evidence="4" type="ORF">PGLA2088_LOCUS33479</name>
</gene>
<dbReference type="AlphaFoldDB" id="A0A813KNE1"/>
<name>A0A813KNE1_POLGL</name>
<organism evidence="4 5">
    <name type="scientific">Polarella glacialis</name>
    <name type="common">Dinoflagellate</name>
    <dbReference type="NCBI Taxonomy" id="89957"/>
    <lineage>
        <taxon>Eukaryota</taxon>
        <taxon>Sar</taxon>
        <taxon>Alveolata</taxon>
        <taxon>Dinophyceae</taxon>
        <taxon>Suessiales</taxon>
        <taxon>Suessiaceae</taxon>
        <taxon>Polarella</taxon>
    </lineage>
</organism>
<feature type="compositionally biased region" description="Polar residues" evidence="3">
    <location>
        <begin position="810"/>
        <end position="820"/>
    </location>
</feature>
<evidence type="ECO:0000313" key="5">
    <source>
        <dbReference type="Proteomes" id="UP000626109"/>
    </source>
</evidence>
<reference evidence="4" key="1">
    <citation type="submission" date="2021-02" db="EMBL/GenBank/DDBJ databases">
        <authorList>
            <person name="Dougan E. K."/>
            <person name="Rhodes N."/>
            <person name="Thang M."/>
            <person name="Chan C."/>
        </authorList>
    </citation>
    <scope>NUCLEOTIDE SEQUENCE</scope>
</reference>
<evidence type="ECO:0000313" key="4">
    <source>
        <dbReference type="EMBL" id="CAE8704994.1"/>
    </source>
</evidence>
<protein>
    <submittedName>
        <fullName evidence="4">Uncharacterized protein</fullName>
    </submittedName>
</protein>
<feature type="region of interest" description="Disordered" evidence="3">
    <location>
        <begin position="733"/>
        <end position="820"/>
    </location>
</feature>
<evidence type="ECO:0000256" key="3">
    <source>
        <dbReference type="SAM" id="MobiDB-lite"/>
    </source>
</evidence>
<evidence type="ECO:0000256" key="2">
    <source>
        <dbReference type="ARBA" id="ARBA00022737"/>
    </source>
</evidence>
<dbReference type="InterPro" id="IPR050630">
    <property type="entry name" value="WD_repeat_EMAP"/>
</dbReference>
<keyword evidence="2" id="KW-0677">Repeat</keyword>
<dbReference type="EMBL" id="CAJNNW010030889">
    <property type="protein sequence ID" value="CAE8704994.1"/>
    <property type="molecule type" value="Genomic_DNA"/>
</dbReference>
<feature type="region of interest" description="Disordered" evidence="3">
    <location>
        <begin position="863"/>
        <end position="888"/>
    </location>
</feature>
<dbReference type="PANTHER" id="PTHR13720">
    <property type="entry name" value="WD-40 REPEAT PROTEIN"/>
    <property type="match status" value="1"/>
</dbReference>
<dbReference type="InterPro" id="IPR001680">
    <property type="entry name" value="WD40_rpt"/>
</dbReference>